<feature type="transmembrane region" description="Helical" evidence="1">
    <location>
        <begin position="12"/>
        <end position="31"/>
    </location>
</feature>
<keyword evidence="1" id="KW-0472">Membrane</keyword>
<sequence>MINEVIKKNGITFGIAIGVVSALITATIYAINLNLFTSWWVGSIGILIYLILGIVLLTKTKKELNGVFPFKDAFTTYFIAAVIGILISTLFNIVLFNFIDPGAKETLSNLMIKYTVGMMQKFGTPAAAINEAIAKMKESNPYSIIELLKGSVFSIVFSSIFGLIMAAFFKSKTSYQE</sequence>
<reference evidence="2" key="1">
    <citation type="submission" date="2022-10" db="EMBL/GenBank/DDBJ databases">
        <title>Two novel species of Flavobacterium.</title>
        <authorList>
            <person name="Liu Q."/>
            <person name="Xin Y.-H."/>
        </authorList>
    </citation>
    <scope>NUCLEOTIDE SEQUENCE</scope>
    <source>
        <strain evidence="2">LS1R49</strain>
    </source>
</reference>
<feature type="transmembrane region" description="Helical" evidence="1">
    <location>
        <begin position="37"/>
        <end position="57"/>
    </location>
</feature>
<dbReference type="InterPro" id="IPR025250">
    <property type="entry name" value="DUF4199"/>
</dbReference>
<keyword evidence="1" id="KW-0812">Transmembrane</keyword>
<dbReference type="Proteomes" id="UP001151079">
    <property type="component" value="Unassembled WGS sequence"/>
</dbReference>
<organism evidence="2 3">
    <name type="scientific">Flavobacterium shii</name>
    <dbReference type="NCBI Taxonomy" id="2987687"/>
    <lineage>
        <taxon>Bacteria</taxon>
        <taxon>Pseudomonadati</taxon>
        <taxon>Bacteroidota</taxon>
        <taxon>Flavobacteriia</taxon>
        <taxon>Flavobacteriales</taxon>
        <taxon>Flavobacteriaceae</taxon>
        <taxon>Flavobacterium</taxon>
    </lineage>
</organism>
<evidence type="ECO:0000313" key="3">
    <source>
        <dbReference type="Proteomes" id="UP001151079"/>
    </source>
</evidence>
<keyword evidence="3" id="KW-1185">Reference proteome</keyword>
<accession>A0A9X2ZJY1</accession>
<feature type="transmembrane region" description="Helical" evidence="1">
    <location>
        <begin position="77"/>
        <end position="99"/>
    </location>
</feature>
<dbReference type="RefSeq" id="WP_264207107.1">
    <property type="nucleotide sequence ID" value="NZ_JAOZEW010000016.1"/>
</dbReference>
<dbReference type="Pfam" id="PF13858">
    <property type="entry name" value="DUF4199"/>
    <property type="match status" value="1"/>
</dbReference>
<protein>
    <submittedName>
        <fullName evidence="2">DUF4199 domain-containing protein</fullName>
    </submittedName>
</protein>
<feature type="transmembrane region" description="Helical" evidence="1">
    <location>
        <begin position="150"/>
        <end position="169"/>
    </location>
</feature>
<name>A0A9X2ZJY1_9FLAO</name>
<keyword evidence="1" id="KW-1133">Transmembrane helix</keyword>
<gene>
    <name evidence="2" type="ORF">OIU83_15160</name>
</gene>
<dbReference type="EMBL" id="JAOZEW010000016">
    <property type="protein sequence ID" value="MCV9929003.1"/>
    <property type="molecule type" value="Genomic_DNA"/>
</dbReference>
<evidence type="ECO:0000313" key="2">
    <source>
        <dbReference type="EMBL" id="MCV9929003.1"/>
    </source>
</evidence>
<dbReference type="AlphaFoldDB" id="A0A9X2ZJY1"/>
<comment type="caution">
    <text evidence="2">The sequence shown here is derived from an EMBL/GenBank/DDBJ whole genome shotgun (WGS) entry which is preliminary data.</text>
</comment>
<proteinExistence type="predicted"/>
<evidence type="ECO:0000256" key="1">
    <source>
        <dbReference type="SAM" id="Phobius"/>
    </source>
</evidence>